<dbReference type="InParanoid" id="A0A1X2H338"/>
<dbReference type="GO" id="GO:0003723">
    <property type="term" value="F:RNA binding"/>
    <property type="evidence" value="ECO:0007669"/>
    <property type="project" value="UniProtKB-UniRule"/>
</dbReference>
<dbReference type="FunCoup" id="A0A1X2H338">
    <property type="interactions" value="101"/>
</dbReference>
<dbReference type="OrthoDB" id="10258585at2759"/>
<feature type="region of interest" description="Disordered" evidence="7">
    <location>
        <begin position="190"/>
        <end position="215"/>
    </location>
</feature>
<dbReference type="GO" id="GO:0000398">
    <property type="term" value="P:mRNA splicing, via spliceosome"/>
    <property type="evidence" value="ECO:0007669"/>
    <property type="project" value="InterPro"/>
</dbReference>
<dbReference type="SMART" id="SM00360">
    <property type="entry name" value="RRM"/>
    <property type="match status" value="2"/>
</dbReference>
<evidence type="ECO:0000256" key="4">
    <source>
        <dbReference type="ARBA" id="ARBA00022884"/>
    </source>
</evidence>
<evidence type="ECO:0000256" key="5">
    <source>
        <dbReference type="ARBA" id="ARBA00023187"/>
    </source>
</evidence>
<organism evidence="9 10">
    <name type="scientific">Syncephalastrum racemosum</name>
    <name type="common">Filamentous fungus</name>
    <dbReference type="NCBI Taxonomy" id="13706"/>
    <lineage>
        <taxon>Eukaryota</taxon>
        <taxon>Fungi</taxon>
        <taxon>Fungi incertae sedis</taxon>
        <taxon>Mucoromycota</taxon>
        <taxon>Mucoromycotina</taxon>
        <taxon>Mucoromycetes</taxon>
        <taxon>Mucorales</taxon>
        <taxon>Syncephalastraceae</taxon>
        <taxon>Syncephalastrum</taxon>
    </lineage>
</organism>
<dbReference type="InterPro" id="IPR034392">
    <property type="entry name" value="TatSF1-like_RRM1"/>
</dbReference>
<dbReference type="CDD" id="cd12282">
    <property type="entry name" value="RRM2_TatSF1_like"/>
    <property type="match status" value="1"/>
</dbReference>
<keyword evidence="10" id="KW-1185">Reference proteome</keyword>
<dbReference type="CDD" id="cd12281">
    <property type="entry name" value="RRM1_TatSF1_like"/>
    <property type="match status" value="1"/>
</dbReference>
<evidence type="ECO:0000259" key="8">
    <source>
        <dbReference type="PROSITE" id="PS50102"/>
    </source>
</evidence>
<keyword evidence="4 6" id="KW-0694">RNA-binding</keyword>
<accession>A0A1X2H338</accession>
<evidence type="ECO:0000313" key="9">
    <source>
        <dbReference type="EMBL" id="ORY92220.1"/>
    </source>
</evidence>
<keyword evidence="3" id="KW-0677">Repeat</keyword>
<dbReference type="InterPro" id="IPR000504">
    <property type="entry name" value="RRM_dom"/>
</dbReference>
<feature type="compositionally biased region" description="Basic and acidic residues" evidence="7">
    <location>
        <begin position="372"/>
        <end position="381"/>
    </location>
</feature>
<dbReference type="AlphaFoldDB" id="A0A1X2H338"/>
<dbReference type="PROSITE" id="PS50102">
    <property type="entry name" value="RRM"/>
    <property type="match status" value="1"/>
</dbReference>
<protein>
    <recommendedName>
        <fullName evidence="8">RRM domain-containing protein</fullName>
    </recommendedName>
</protein>
<feature type="region of interest" description="Disordered" evidence="7">
    <location>
        <begin position="61"/>
        <end position="104"/>
    </location>
</feature>
<evidence type="ECO:0000256" key="3">
    <source>
        <dbReference type="ARBA" id="ARBA00022737"/>
    </source>
</evidence>
<dbReference type="PANTHER" id="PTHR15608:SF0">
    <property type="entry name" value="HIV TAT-SPECIFIC FACTOR 1"/>
    <property type="match status" value="1"/>
</dbReference>
<dbReference type="FunFam" id="3.30.70.330:FF:000329">
    <property type="entry name" value="splicing factor U2AF-associated protein 2"/>
    <property type="match status" value="1"/>
</dbReference>
<dbReference type="Pfam" id="PF00076">
    <property type="entry name" value="RRM_1"/>
    <property type="match status" value="1"/>
</dbReference>
<evidence type="ECO:0000256" key="2">
    <source>
        <dbReference type="ARBA" id="ARBA00022664"/>
    </source>
</evidence>
<dbReference type="OMA" id="DTDFRFG"/>
<dbReference type="PANTHER" id="PTHR15608">
    <property type="entry name" value="SPLICING FACTOR U2AF-ASSOCIATED PROTEIN 2"/>
    <property type="match status" value="1"/>
</dbReference>
<feature type="region of interest" description="Disordered" evidence="7">
    <location>
        <begin position="1"/>
        <end position="21"/>
    </location>
</feature>
<evidence type="ECO:0000256" key="1">
    <source>
        <dbReference type="ARBA" id="ARBA00007747"/>
    </source>
</evidence>
<comment type="similarity">
    <text evidence="1">Belongs to the HTATSF1 family.</text>
</comment>
<proteinExistence type="inferred from homology"/>
<dbReference type="EMBL" id="MCGN01000010">
    <property type="protein sequence ID" value="ORY92220.1"/>
    <property type="molecule type" value="Genomic_DNA"/>
</dbReference>
<dbReference type="GO" id="GO:0005684">
    <property type="term" value="C:U2-type spliceosomal complex"/>
    <property type="evidence" value="ECO:0007669"/>
    <property type="project" value="EnsemblFungi"/>
</dbReference>
<evidence type="ECO:0000256" key="7">
    <source>
        <dbReference type="SAM" id="MobiDB-lite"/>
    </source>
</evidence>
<evidence type="ECO:0000256" key="6">
    <source>
        <dbReference type="PROSITE-ProRule" id="PRU00176"/>
    </source>
</evidence>
<sequence>MPDPTKDFSKDPRMKLSEETGKWSYVGDDGISYEYDENLAAWFPMYNDDLVRSQQSAYAVEGVDETAPTTAQQQKQKRVYTFNEEEKNAKKPKREPTKRPNTSVYVTGVPVDATVQEIKDVFQKCGVIMEDLDSGEPKIKIYQDAEGKPKGDVLVSYFKEESVPLAINLLDEAEFRLGDPTTKISVQQAVFKEKDPSEQQKKRAASGGKKKAQKKLHQLQRKLDWVDEEGGKKAEKFAKIVILKNMYTQQELDEDPTLLLELKEDVRDECEKLGEVTNVILYDKSPGGVISVRFMEQKSADACVLLMNNRYFAGRQISAEIYDGKTKYEKSGTKTNLEGEEDEAEKARLERYAKWLEEGGGSDGEEEEEEEEKKKPSSDSQ</sequence>
<dbReference type="InterPro" id="IPR034393">
    <property type="entry name" value="TatSF1-like"/>
</dbReference>
<keyword evidence="2" id="KW-0507">mRNA processing</keyword>
<reference evidence="9 10" key="1">
    <citation type="submission" date="2016-07" db="EMBL/GenBank/DDBJ databases">
        <title>Pervasive Adenine N6-methylation of Active Genes in Fungi.</title>
        <authorList>
            <consortium name="DOE Joint Genome Institute"/>
            <person name="Mondo S.J."/>
            <person name="Dannebaum R.O."/>
            <person name="Kuo R.C."/>
            <person name="Labutti K."/>
            <person name="Haridas S."/>
            <person name="Kuo A."/>
            <person name="Salamov A."/>
            <person name="Ahrendt S.R."/>
            <person name="Lipzen A."/>
            <person name="Sullivan W."/>
            <person name="Andreopoulos W.B."/>
            <person name="Clum A."/>
            <person name="Lindquist E."/>
            <person name="Daum C."/>
            <person name="Ramamoorthy G.K."/>
            <person name="Gryganskyi A."/>
            <person name="Culley D."/>
            <person name="Magnuson J.K."/>
            <person name="James T.Y."/>
            <person name="O'Malley M.A."/>
            <person name="Stajich J.E."/>
            <person name="Spatafora J.W."/>
            <person name="Visel A."/>
            <person name="Grigoriev I.V."/>
        </authorList>
    </citation>
    <scope>NUCLEOTIDE SEQUENCE [LARGE SCALE GENOMIC DNA]</scope>
    <source>
        <strain evidence="9 10">NRRL 2496</strain>
    </source>
</reference>
<dbReference type="GO" id="GO:0005686">
    <property type="term" value="C:U2 snRNP"/>
    <property type="evidence" value="ECO:0007669"/>
    <property type="project" value="EnsemblFungi"/>
</dbReference>
<comment type="caution">
    <text evidence="9">The sequence shown here is derived from an EMBL/GenBank/DDBJ whole genome shotgun (WGS) entry which is preliminary data.</text>
</comment>
<dbReference type="STRING" id="13706.A0A1X2H338"/>
<gene>
    <name evidence="9" type="ORF">BCR43DRAFT_497979</name>
</gene>
<dbReference type="SUPFAM" id="SSF54928">
    <property type="entry name" value="RNA-binding domain, RBD"/>
    <property type="match status" value="1"/>
</dbReference>
<name>A0A1X2H338_SYNRA</name>
<feature type="compositionally biased region" description="Basic residues" evidence="7">
    <location>
        <begin position="202"/>
        <end position="215"/>
    </location>
</feature>
<dbReference type="InterPro" id="IPR035979">
    <property type="entry name" value="RBD_domain_sf"/>
</dbReference>
<dbReference type="Gene3D" id="3.30.70.330">
    <property type="match status" value="2"/>
</dbReference>
<keyword evidence="5" id="KW-0508">mRNA splicing</keyword>
<dbReference type="InterPro" id="IPR012677">
    <property type="entry name" value="Nucleotide-bd_a/b_plait_sf"/>
</dbReference>
<feature type="compositionally biased region" description="Basic and acidic residues" evidence="7">
    <location>
        <begin position="191"/>
        <end position="201"/>
    </location>
</feature>
<feature type="compositionally biased region" description="Basic and acidic residues" evidence="7">
    <location>
        <begin position="84"/>
        <end position="98"/>
    </location>
</feature>
<evidence type="ECO:0000313" key="10">
    <source>
        <dbReference type="Proteomes" id="UP000242180"/>
    </source>
</evidence>
<feature type="domain" description="RRM" evidence="8">
    <location>
        <begin position="102"/>
        <end position="189"/>
    </location>
</feature>
<dbReference type="Proteomes" id="UP000242180">
    <property type="component" value="Unassembled WGS sequence"/>
</dbReference>
<dbReference type="FunFam" id="3.30.70.330:FF:000105">
    <property type="entry name" value="HIV Tat-specific factor 1 homolog"/>
    <property type="match status" value="1"/>
</dbReference>
<feature type="region of interest" description="Disordered" evidence="7">
    <location>
        <begin position="355"/>
        <end position="381"/>
    </location>
</feature>